<dbReference type="InterPro" id="IPR008948">
    <property type="entry name" value="L-Aspartase-like"/>
</dbReference>
<evidence type="ECO:0000256" key="2">
    <source>
        <dbReference type="SAM" id="MobiDB-lite"/>
    </source>
</evidence>
<dbReference type="Gene3D" id="1.20.200.10">
    <property type="entry name" value="Fumarase/aspartase (Central domain)"/>
    <property type="match status" value="1"/>
</dbReference>
<feature type="compositionally biased region" description="Low complexity" evidence="2">
    <location>
        <begin position="447"/>
        <end position="479"/>
    </location>
</feature>
<dbReference type="GO" id="GO:0016841">
    <property type="term" value="F:ammonia-lyase activity"/>
    <property type="evidence" value="ECO:0007669"/>
    <property type="project" value="InterPro"/>
</dbReference>
<dbReference type="EMBL" id="DQ013364">
    <property type="protein sequence ID" value="ABB04148.1"/>
    <property type="molecule type" value="mRNA"/>
</dbReference>
<organism evidence="3">
    <name type="scientific">Rhodotorula glutinis</name>
    <name type="common">Yeast</name>
    <dbReference type="NCBI Taxonomy" id="5535"/>
    <lineage>
        <taxon>Eukaryota</taxon>
        <taxon>Fungi</taxon>
        <taxon>Dikarya</taxon>
        <taxon>Basidiomycota</taxon>
        <taxon>Pucciniomycotina</taxon>
        <taxon>Microbotryomycetes</taxon>
        <taxon>Sporidiobolales</taxon>
        <taxon>Sporidiobolaceae</taxon>
        <taxon>Rhodotorula</taxon>
    </lineage>
</organism>
<dbReference type="SABIO-RK" id="Q2VMT1"/>
<name>Q2VMT1_RHOGU</name>
<feature type="compositionally biased region" description="Basic residues" evidence="2">
    <location>
        <begin position="583"/>
        <end position="592"/>
    </location>
</feature>
<feature type="compositionally biased region" description="Low complexity" evidence="2">
    <location>
        <begin position="510"/>
        <end position="551"/>
    </location>
</feature>
<dbReference type="PANTHER" id="PTHR10362">
    <property type="entry name" value="HISTIDINE AMMONIA-LYASE"/>
    <property type="match status" value="1"/>
</dbReference>
<feature type="region of interest" description="Disordered" evidence="2">
    <location>
        <begin position="491"/>
        <end position="641"/>
    </location>
</feature>
<feature type="compositionally biased region" description="Polar residues" evidence="2">
    <location>
        <begin position="410"/>
        <end position="437"/>
    </location>
</feature>
<comment type="similarity">
    <text evidence="1">Belongs to the PAL/histidase family.</text>
</comment>
<evidence type="ECO:0000256" key="1">
    <source>
        <dbReference type="ARBA" id="ARBA00007238"/>
    </source>
</evidence>
<dbReference type="PROSITE" id="PS00488">
    <property type="entry name" value="PAL_HISTIDASE"/>
    <property type="match status" value="1"/>
</dbReference>
<evidence type="ECO:0000313" key="3">
    <source>
        <dbReference type="EMBL" id="ABB04148.1"/>
    </source>
</evidence>
<keyword evidence="3" id="KW-0456">Lyase</keyword>
<dbReference type="Gene3D" id="1.10.275.10">
    <property type="entry name" value="Fumarase/aspartase (N-terminal domain)"/>
    <property type="match status" value="1"/>
</dbReference>
<dbReference type="InterPro" id="IPR024083">
    <property type="entry name" value="Fumarase/histidase_N"/>
</dbReference>
<dbReference type="SMR" id="Q2VMT1"/>
<dbReference type="InterPro" id="IPR001106">
    <property type="entry name" value="Aromatic_Lyase"/>
</dbReference>
<protein>
    <submittedName>
        <fullName evidence="3">Phenylalanine ammonia lyase</fullName>
    </submittedName>
</protein>
<accession>Q2VMT1</accession>
<proteinExistence type="evidence at transcript level"/>
<feature type="compositionally biased region" description="Polar residues" evidence="2">
    <location>
        <begin position="496"/>
        <end position="509"/>
    </location>
</feature>
<dbReference type="BRENDA" id="4.3.1.24">
    <property type="organism ID" value="5429"/>
</dbReference>
<feature type="region of interest" description="Disordered" evidence="2">
    <location>
        <begin position="384"/>
        <end position="479"/>
    </location>
</feature>
<dbReference type="BioCyc" id="MetaCyc:MONOMER-18288"/>
<dbReference type="AlphaFoldDB" id="Q2VMT1"/>
<feature type="region of interest" description="Disordered" evidence="2">
    <location>
        <begin position="262"/>
        <end position="282"/>
    </location>
</feature>
<feature type="non-terminal residue" evidence="3">
    <location>
        <position position="1"/>
    </location>
</feature>
<dbReference type="InterPro" id="IPR022313">
    <property type="entry name" value="Phe/His_NH3-lyase_AS"/>
</dbReference>
<reference evidence="3" key="1">
    <citation type="submission" date="2005-04" db="EMBL/GenBank/DDBJ databases">
        <title>Core cDNA cloning and structural analysis of phenylalanine ammonia-lyase of Rhodotorula glutinis CIBAS A 1401.</title>
        <authorList>
            <person name="Miao Y."/>
            <person name="Liu C."/>
            <person name="Yang S."/>
        </authorList>
    </citation>
    <scope>NUCLEOTIDE SEQUENCE</scope>
</reference>
<feature type="compositionally biased region" description="Low complexity" evidence="2">
    <location>
        <begin position="272"/>
        <end position="282"/>
    </location>
</feature>
<dbReference type="Pfam" id="PF00221">
    <property type="entry name" value="Lyase_aromatic"/>
    <property type="match status" value="1"/>
</dbReference>
<feature type="compositionally biased region" description="Low complexity" evidence="2">
    <location>
        <begin position="610"/>
        <end position="641"/>
    </location>
</feature>
<dbReference type="SUPFAM" id="SSF48557">
    <property type="entry name" value="L-aspartase-like"/>
    <property type="match status" value="1"/>
</dbReference>
<sequence>SLRRDHGVRRLGRHPDGGRDLAAEGVRLHIALSPFSSRRASTDSRGPFAFENSLLEHQLCGVLPTSMDGFALGSGLENSLPLEVVRGAMTLRVNSLTRGHSAVRIVVLEALTNFLNHGITPIVPLRGTISASGDLSPLSYIAASITGHPDSKVHVDGQIMSAQEAIALKGLQPVVLGPKEGLGLVNGTAVSASMATLALTDAHVLSLLAQANTALTVEAMVGHAGSFHPFLHDVTRPAPDPDRGRAATLGLLLEGSKYCLSTMRPRSRSRTTRASSGRTDTRSAARPRFVVFRIPSLSAHRSDPLLLCSGAQWLGPLVSDMIHAHSVLSLEAGQSTTDNPLIDLENKMTHHGGAFMASSVGNTMEKRLVSPSHLWARLASLSSPRCSTPACTARFPPASPPRTRLCPTTARVSTSPPLHTLRSSVTSRTQSRPTFSRQRWAIRRSTRSPSSRPVAPPRRTTSSRSSSPPTSTASCRRSTCARWSSSTRKSLSRWSPTCSSSTLARSRQPTSRTRSANRSTSGCSRTTRTTSSSGGTTRSRSRPAPSSKPSPGTRCRSRASTPGRSRALRRPSPSPAPCATRSGPRRRRRRPRSSTSRRGLASCTRSSGKTSASRPAAATSTSASRRSRSGPTSAASTRRSRTAALLRSSSRCWHKRTLVQASLARDSKLPFLPGRLRQRRFPPDCHFPHAPYPLGFRSHSGPVETHISFGRRPY</sequence>
<gene>
    <name evidence="3" type="primary">PAL</name>
</gene>